<dbReference type="InterPro" id="IPR029058">
    <property type="entry name" value="AB_hydrolase_fold"/>
</dbReference>
<dbReference type="SUPFAM" id="SSF53474">
    <property type="entry name" value="alpha/beta-Hydrolases"/>
    <property type="match status" value="2"/>
</dbReference>
<dbReference type="GO" id="GO:0016788">
    <property type="term" value="F:hydrolase activity, acting on ester bonds"/>
    <property type="evidence" value="ECO:0007669"/>
    <property type="project" value="InterPro"/>
</dbReference>
<dbReference type="Gene3D" id="3.40.50.1820">
    <property type="entry name" value="alpha/beta hydrolase"/>
    <property type="match status" value="1"/>
</dbReference>
<gene>
    <name evidence="2" type="ORF">SDC9_30245</name>
</gene>
<dbReference type="Pfam" id="PF07819">
    <property type="entry name" value="PGAP1"/>
    <property type="match status" value="1"/>
</dbReference>
<comment type="caution">
    <text evidence="2">The sequence shown here is derived from an EMBL/GenBank/DDBJ whole genome shotgun (WGS) entry which is preliminary data.</text>
</comment>
<protein>
    <recommendedName>
        <fullName evidence="1">GPI inositol-deacylase PGAP1-like alpha/beta domain-containing protein</fullName>
    </recommendedName>
</protein>
<dbReference type="AlphaFoldDB" id="A0A644UZ04"/>
<evidence type="ECO:0000313" key="2">
    <source>
        <dbReference type="EMBL" id="MPL84280.1"/>
    </source>
</evidence>
<evidence type="ECO:0000259" key="1">
    <source>
        <dbReference type="Pfam" id="PF07819"/>
    </source>
</evidence>
<proteinExistence type="predicted"/>
<sequence>MNDIKALEIDADLVIIAHSMGGLVARSLTGFSPKIKGIITVGTPNSGSVLLKNTLSGKTYDFFHQAIRMASRAADNSILSGVFSGFPVTTIAAPIVIPITIFKNSTQNGVLTSLKTVLQTGMGIYALSHPCIRDMLPRSTFLQHLNAKTETVPHINIYGAEDHWQVVRAIGSLSKISEVKNPQYRDQSFDQEFIPKIQAGLAFINQIQQTHNLVYKALAVPAVFMPWIWRTRELVLKACLEWDALYRYLDVGMHADFASNMGAVEYRLQDYCIPKGIDMQKLSCKKCYLPCILENDGILSRQDVISGMEHKDNTYNIRVLSVNHQEMGNHIEMRKLLEEIIINKKYGNAFSR</sequence>
<dbReference type="EMBL" id="VSSQ01000187">
    <property type="protein sequence ID" value="MPL84280.1"/>
    <property type="molecule type" value="Genomic_DNA"/>
</dbReference>
<dbReference type="InterPro" id="IPR012908">
    <property type="entry name" value="PGAP1-ab_dom-like"/>
</dbReference>
<name>A0A644UZ04_9ZZZZ</name>
<feature type="domain" description="GPI inositol-deacylase PGAP1-like alpha/beta" evidence="1">
    <location>
        <begin position="12"/>
        <end position="82"/>
    </location>
</feature>
<organism evidence="2">
    <name type="scientific">bioreactor metagenome</name>
    <dbReference type="NCBI Taxonomy" id="1076179"/>
    <lineage>
        <taxon>unclassified sequences</taxon>
        <taxon>metagenomes</taxon>
        <taxon>ecological metagenomes</taxon>
    </lineage>
</organism>
<reference evidence="2" key="1">
    <citation type="submission" date="2019-08" db="EMBL/GenBank/DDBJ databases">
        <authorList>
            <person name="Kucharzyk K."/>
            <person name="Murdoch R.W."/>
            <person name="Higgins S."/>
            <person name="Loffler F."/>
        </authorList>
    </citation>
    <scope>NUCLEOTIDE SEQUENCE</scope>
</reference>
<accession>A0A644UZ04</accession>